<feature type="region of interest" description="Disordered" evidence="1">
    <location>
        <begin position="64"/>
        <end position="86"/>
    </location>
</feature>
<keyword evidence="2" id="KW-0812">Transmembrane</keyword>
<evidence type="ECO:0000313" key="4">
    <source>
        <dbReference type="Proteomes" id="UP000694871"/>
    </source>
</evidence>
<dbReference type="GeneID" id="107122680"/>
<dbReference type="InterPro" id="IPR042341">
    <property type="entry name" value="CD19"/>
</dbReference>
<keyword evidence="2" id="KW-1133">Transmembrane helix</keyword>
<gene>
    <name evidence="5" type="primary">CD19</name>
</gene>
<proteinExistence type="predicted"/>
<name>A0ABM1L5Q9_GEKJA</name>
<accession>A0ABM1L5Q9</accession>
<dbReference type="InterPro" id="IPR007110">
    <property type="entry name" value="Ig-like_dom"/>
</dbReference>
<dbReference type="PANTHER" id="PTHR16674:SF2">
    <property type="entry name" value="B-LYMPHOCYTE ANTIGEN CD19"/>
    <property type="match status" value="1"/>
</dbReference>
<dbReference type="SUPFAM" id="SSF48726">
    <property type="entry name" value="Immunoglobulin"/>
    <property type="match status" value="2"/>
</dbReference>
<feature type="domain" description="Ig-like" evidence="3">
    <location>
        <begin position="151"/>
        <end position="279"/>
    </location>
</feature>
<feature type="compositionally biased region" description="Acidic residues" evidence="1">
    <location>
        <begin position="436"/>
        <end position="446"/>
    </location>
</feature>
<sequence>MVMSVEVNYRYPGLEAGPDMNWGLLIRNISRQDGMQVTCSWQGNQENEMEVLDYPSKYEYDDENTEDEIDSNMNDSSSGTSIPPSENLDFKDFAVDGTHFPCNDSVASNWTQMAVSWNPHEITKAALSMKIQQTAPYQLRVSSDTISLLLPSVTFRDAGNYSCYWKNQSQHIRLEVSAKSGTSIPPSENPVFNDFAVDGTHFPCNDSVASNWTQMAVSWNPHEITKAALSMKIQQTAPYQLRVSSDTISLLLPSVTFRDAGNYSCYWKNQSQHIRLEVSAKSEAVNSSTTPGVKLYFGKQHWIIWIVALGYVAICLGIFFGLLRFRRGEQGCFRGAQDASLQGAPTWKKGLLPQKFFQAQRNREPASGRILLPSANGDGKEPADIFSYENVLPNVSPSGGQQSLQKGNTLPTATKVEEEDDDEEYEHPDSETEQKSDDEDNYENTQEEVKQEDVVLNADCWYANNSQKGLQDLAQDPVSEDGDNYENVEEESSLSPGAARLIAGLRLQLALDPPVDKQDGGSEASTGSQSYEEMNGTLSPTPSKGLHTSNEEDADSYENMESPNSFSLQKESTLDPQGDRAAFGSVRQNLSISFGTDL</sequence>
<dbReference type="PANTHER" id="PTHR16674">
    <property type="entry name" value="B-LYMPHOCYTE ANTIGEN CD19"/>
    <property type="match status" value="1"/>
</dbReference>
<feature type="region of interest" description="Disordered" evidence="1">
    <location>
        <begin position="471"/>
        <end position="495"/>
    </location>
</feature>
<feature type="compositionally biased region" description="Polar residues" evidence="1">
    <location>
        <begin position="523"/>
        <end position="548"/>
    </location>
</feature>
<evidence type="ECO:0000256" key="2">
    <source>
        <dbReference type="SAM" id="Phobius"/>
    </source>
</evidence>
<organism evidence="4 5">
    <name type="scientific">Gekko japonicus</name>
    <name type="common">Schlegel's Japanese gecko</name>
    <dbReference type="NCBI Taxonomy" id="146911"/>
    <lineage>
        <taxon>Eukaryota</taxon>
        <taxon>Metazoa</taxon>
        <taxon>Chordata</taxon>
        <taxon>Craniata</taxon>
        <taxon>Vertebrata</taxon>
        <taxon>Euteleostomi</taxon>
        <taxon>Lepidosauria</taxon>
        <taxon>Squamata</taxon>
        <taxon>Bifurcata</taxon>
        <taxon>Gekkota</taxon>
        <taxon>Gekkonidae</taxon>
        <taxon>Gekkoninae</taxon>
        <taxon>Gekko</taxon>
    </lineage>
</organism>
<evidence type="ECO:0000313" key="5">
    <source>
        <dbReference type="RefSeq" id="XP_015281296.1"/>
    </source>
</evidence>
<dbReference type="Proteomes" id="UP000694871">
    <property type="component" value="Unplaced"/>
</dbReference>
<dbReference type="InterPro" id="IPR013783">
    <property type="entry name" value="Ig-like_fold"/>
</dbReference>
<feature type="compositionally biased region" description="Polar residues" evidence="1">
    <location>
        <begin position="393"/>
        <end position="412"/>
    </location>
</feature>
<feature type="compositionally biased region" description="Acidic residues" evidence="1">
    <location>
        <begin position="417"/>
        <end position="426"/>
    </location>
</feature>
<dbReference type="PROSITE" id="PS50835">
    <property type="entry name" value="IG_LIKE"/>
    <property type="match status" value="1"/>
</dbReference>
<evidence type="ECO:0000256" key="1">
    <source>
        <dbReference type="SAM" id="MobiDB-lite"/>
    </source>
</evidence>
<dbReference type="InterPro" id="IPR036179">
    <property type="entry name" value="Ig-like_dom_sf"/>
</dbReference>
<feature type="region of interest" description="Disordered" evidence="1">
    <location>
        <begin position="360"/>
        <end position="451"/>
    </location>
</feature>
<keyword evidence="4" id="KW-1185">Reference proteome</keyword>
<reference evidence="5" key="1">
    <citation type="submission" date="2025-08" db="UniProtKB">
        <authorList>
            <consortium name="RefSeq"/>
        </authorList>
    </citation>
    <scope>IDENTIFICATION</scope>
</reference>
<evidence type="ECO:0000259" key="3">
    <source>
        <dbReference type="PROSITE" id="PS50835"/>
    </source>
</evidence>
<feature type="transmembrane region" description="Helical" evidence="2">
    <location>
        <begin position="302"/>
        <end position="323"/>
    </location>
</feature>
<feature type="region of interest" description="Disordered" evidence="1">
    <location>
        <begin position="512"/>
        <end position="582"/>
    </location>
</feature>
<dbReference type="RefSeq" id="XP_015281296.1">
    <property type="nucleotide sequence ID" value="XM_015425810.1"/>
</dbReference>
<feature type="compositionally biased region" description="Polar residues" evidence="1">
    <location>
        <begin position="559"/>
        <end position="575"/>
    </location>
</feature>
<feature type="compositionally biased region" description="Polar residues" evidence="1">
    <location>
        <begin position="71"/>
        <end position="84"/>
    </location>
</feature>
<feature type="compositionally biased region" description="Acidic residues" evidence="1">
    <location>
        <begin position="478"/>
        <end position="492"/>
    </location>
</feature>
<dbReference type="Gene3D" id="2.60.40.10">
    <property type="entry name" value="Immunoglobulins"/>
    <property type="match status" value="2"/>
</dbReference>
<protein>
    <submittedName>
        <fullName evidence="5">B-lymphocyte antigen CD19</fullName>
    </submittedName>
</protein>
<keyword evidence="2" id="KW-0472">Membrane</keyword>